<dbReference type="SUPFAM" id="SSF54211">
    <property type="entry name" value="Ribosomal protein S5 domain 2-like"/>
    <property type="match status" value="2"/>
</dbReference>
<dbReference type="InterPro" id="IPR027408">
    <property type="entry name" value="PNPase/RNase_PH_dom_sf"/>
</dbReference>
<dbReference type="FunFam" id="3.30.230.70:FF:000001">
    <property type="entry name" value="Polyribonucleotide nucleotidyltransferase"/>
    <property type="match status" value="1"/>
</dbReference>
<sequence>MEKRIQIEVGGRTLILETGRLAKQANGSVMARYGDTAVLCTVTSSTEPKPLDFFPLTVNYEERMYAVGKIPGGFNKREGRPSQKAILSSRLTDRTIRPLFAEGFRNDIQIVDIVMSVDQECSPEMTAMIGTSAALAISDVPFNGPVAGVIVGRINGEFIINPSVEQNEKTEIYVVVAGTKDAIMMVEAEAHEVTEEVMLEAIMFGHEAVKKIVAAIEQFVAEVGKPKMIVKLQVIDPEVNADVRGYAEARLIDALKIKEKLEREEAIDAINAETAAHFSSAYAETPKKIADLHEALHDIIKDEVRRLITVDKIRPDGRALDEIRPIDCDISILPRVHGSGLFTRGQTQALSICTLGALGDVQRVDGLDLEESKRFMHHYNFPPFSVGEARPLRPPGRREIGHGALGERALGMVIPSEVDFPYAIRLVSEVLESNGSSSQASICASTMAMMDAGVPITAPVAGVAMGLIKEGDFFSILTDIQGLEDHLGDMDFKVAGTAKGITAIQMDIKINGIDRAILDEALAQAKAGRLFILNKMLQRISEPKKELSQYAPKIISMNIHPDKIRDVIGAGGKIINKIIEETGVKIDIEQDGRVFIASSNAEMIEKARLIIEGIVRELIVGEVYLGTVKRVEKFGAFVEVLPGKEGLVHVSQLSSERVVNVSDVVSVGDKITVKVTEIDAQGRVNLSRKAVLTP</sequence>
<dbReference type="Pfam" id="PF03726">
    <property type="entry name" value="PNPase"/>
    <property type="match status" value="1"/>
</dbReference>
<dbReference type="SUPFAM" id="SSF55666">
    <property type="entry name" value="Ribonuclease PH domain 2-like"/>
    <property type="match status" value="2"/>
</dbReference>
<comment type="cofactor">
    <cofactor evidence="9">
        <name>Mg(2+)</name>
        <dbReference type="ChEBI" id="CHEBI:18420"/>
    </cofactor>
</comment>
<dbReference type="GO" id="GO:0006396">
    <property type="term" value="P:RNA processing"/>
    <property type="evidence" value="ECO:0007669"/>
    <property type="project" value="InterPro"/>
</dbReference>
<dbReference type="GO" id="GO:0004654">
    <property type="term" value="F:polyribonucleotide nucleotidyltransferase activity"/>
    <property type="evidence" value="ECO:0007669"/>
    <property type="project" value="UniProtKB-UniRule"/>
</dbReference>
<dbReference type="FunFam" id="3.30.230.70:FF:000002">
    <property type="entry name" value="Polyribonucleotide nucleotidyltransferase"/>
    <property type="match status" value="1"/>
</dbReference>
<dbReference type="GO" id="GO:0000287">
    <property type="term" value="F:magnesium ion binding"/>
    <property type="evidence" value="ECO:0007669"/>
    <property type="project" value="UniProtKB-UniRule"/>
</dbReference>
<dbReference type="EC" id="2.7.7.8" evidence="9"/>
<dbReference type="AlphaFoldDB" id="A0A6B8RKC7"/>
<evidence type="ECO:0000256" key="8">
    <source>
        <dbReference type="ARBA" id="ARBA00022884"/>
    </source>
</evidence>
<evidence type="ECO:0000256" key="7">
    <source>
        <dbReference type="ARBA" id="ARBA00022842"/>
    </source>
</evidence>
<dbReference type="NCBIfam" id="TIGR03591">
    <property type="entry name" value="polynuc_phos"/>
    <property type="match status" value="1"/>
</dbReference>
<dbReference type="InterPro" id="IPR015848">
    <property type="entry name" value="PNPase_PH_RNA-bd_bac/org-type"/>
</dbReference>
<dbReference type="InterPro" id="IPR036612">
    <property type="entry name" value="KH_dom_type_1_sf"/>
</dbReference>
<dbReference type="InterPro" id="IPR036345">
    <property type="entry name" value="ExoRNase_PH_dom2_sf"/>
</dbReference>
<accession>A0A6B8RKC7</accession>
<dbReference type="Proteomes" id="UP000426246">
    <property type="component" value="Chromosome"/>
</dbReference>
<dbReference type="GO" id="GO:0000175">
    <property type="term" value="F:3'-5'-RNA exonuclease activity"/>
    <property type="evidence" value="ECO:0007669"/>
    <property type="project" value="TreeGrafter"/>
</dbReference>
<dbReference type="FunFam" id="2.40.50.140:FF:000023">
    <property type="entry name" value="Polyribonucleotide nucleotidyltransferase"/>
    <property type="match status" value="1"/>
</dbReference>
<dbReference type="RefSeq" id="WP_155701313.1">
    <property type="nucleotide sequence ID" value="NZ_CP034235.1"/>
</dbReference>
<dbReference type="InterPro" id="IPR012340">
    <property type="entry name" value="NA-bd_OB-fold"/>
</dbReference>
<evidence type="ECO:0000256" key="5">
    <source>
        <dbReference type="ARBA" id="ARBA00022695"/>
    </source>
</evidence>
<dbReference type="PANTHER" id="PTHR11252">
    <property type="entry name" value="POLYRIBONUCLEOTIDE NUCLEOTIDYLTRANSFERASE"/>
    <property type="match status" value="1"/>
</dbReference>
<dbReference type="InterPro" id="IPR004088">
    <property type="entry name" value="KH_dom_type_1"/>
</dbReference>
<keyword evidence="6 9" id="KW-0479">Metal-binding</keyword>
<keyword evidence="4 9" id="KW-0808">Transferase</keyword>
<feature type="binding site" evidence="9">
    <location>
        <position position="485"/>
    </location>
    <ligand>
        <name>Mg(2+)</name>
        <dbReference type="ChEBI" id="CHEBI:18420"/>
    </ligand>
</feature>
<evidence type="ECO:0000256" key="2">
    <source>
        <dbReference type="ARBA" id="ARBA00007404"/>
    </source>
</evidence>
<name>A0A6B8RKC7_9BACL</name>
<comment type="catalytic activity">
    <reaction evidence="9">
        <text>RNA(n+1) + phosphate = RNA(n) + a ribonucleoside 5'-diphosphate</text>
        <dbReference type="Rhea" id="RHEA:22096"/>
        <dbReference type="Rhea" id="RHEA-COMP:14527"/>
        <dbReference type="Rhea" id="RHEA-COMP:17342"/>
        <dbReference type="ChEBI" id="CHEBI:43474"/>
        <dbReference type="ChEBI" id="CHEBI:57930"/>
        <dbReference type="ChEBI" id="CHEBI:140395"/>
        <dbReference type="EC" id="2.7.7.8"/>
    </reaction>
</comment>
<evidence type="ECO:0000256" key="6">
    <source>
        <dbReference type="ARBA" id="ARBA00022723"/>
    </source>
</evidence>
<dbReference type="Gene3D" id="3.30.230.70">
    <property type="entry name" value="GHMP Kinase, N-terminal domain"/>
    <property type="match status" value="2"/>
</dbReference>
<dbReference type="Pfam" id="PF03725">
    <property type="entry name" value="RNase_PH_C"/>
    <property type="match status" value="2"/>
</dbReference>
<dbReference type="EMBL" id="CP034235">
    <property type="protein sequence ID" value="QGQ96277.1"/>
    <property type="molecule type" value="Genomic_DNA"/>
</dbReference>
<dbReference type="OrthoDB" id="9804305at2"/>
<dbReference type="SMART" id="SM00316">
    <property type="entry name" value="S1"/>
    <property type="match status" value="1"/>
</dbReference>
<comment type="function">
    <text evidence="9">Involved in mRNA degradation. Catalyzes the phosphorolysis of single-stranded polyribonucleotides processively in the 3'- to 5'-direction.</text>
</comment>
<evidence type="ECO:0000256" key="4">
    <source>
        <dbReference type="ARBA" id="ARBA00022679"/>
    </source>
</evidence>
<dbReference type="InterPro" id="IPR012162">
    <property type="entry name" value="PNPase"/>
</dbReference>
<dbReference type="PIRSF" id="PIRSF005499">
    <property type="entry name" value="PNPase"/>
    <property type="match status" value="1"/>
</dbReference>
<dbReference type="PANTHER" id="PTHR11252:SF0">
    <property type="entry name" value="POLYRIBONUCLEOTIDE NUCLEOTIDYLTRANSFERASE 1, MITOCHONDRIAL"/>
    <property type="match status" value="1"/>
</dbReference>
<dbReference type="SUPFAM" id="SSF50249">
    <property type="entry name" value="Nucleic acid-binding proteins"/>
    <property type="match status" value="1"/>
</dbReference>
<feature type="binding site" evidence="9">
    <location>
        <position position="491"/>
    </location>
    <ligand>
        <name>Mg(2+)</name>
        <dbReference type="ChEBI" id="CHEBI:18420"/>
    </ligand>
</feature>
<dbReference type="Pfam" id="PF01138">
    <property type="entry name" value="RNase_PH"/>
    <property type="match status" value="2"/>
</dbReference>
<dbReference type="SMART" id="SM00322">
    <property type="entry name" value="KH"/>
    <property type="match status" value="1"/>
</dbReference>
<keyword evidence="12" id="KW-1185">Reference proteome</keyword>
<evidence type="ECO:0000313" key="12">
    <source>
        <dbReference type="Proteomes" id="UP000426246"/>
    </source>
</evidence>
<dbReference type="PROSITE" id="PS50084">
    <property type="entry name" value="KH_TYPE_1"/>
    <property type="match status" value="1"/>
</dbReference>
<evidence type="ECO:0000259" key="10">
    <source>
        <dbReference type="PROSITE" id="PS50126"/>
    </source>
</evidence>
<keyword evidence="8 9" id="KW-0694">RNA-binding</keyword>
<dbReference type="NCBIfam" id="NF008805">
    <property type="entry name" value="PRK11824.1"/>
    <property type="match status" value="1"/>
</dbReference>
<dbReference type="InterPro" id="IPR001247">
    <property type="entry name" value="ExoRNase_PH_dom1"/>
</dbReference>
<keyword evidence="7 9" id="KW-0460">Magnesium</keyword>
<dbReference type="Gene3D" id="2.40.50.140">
    <property type="entry name" value="Nucleic acid-binding proteins"/>
    <property type="match status" value="1"/>
</dbReference>
<dbReference type="GO" id="GO:0003723">
    <property type="term" value="F:RNA binding"/>
    <property type="evidence" value="ECO:0007669"/>
    <property type="project" value="UniProtKB-UniRule"/>
</dbReference>
<dbReference type="CDD" id="cd11364">
    <property type="entry name" value="RNase_PH_PNPase_2"/>
    <property type="match status" value="1"/>
</dbReference>
<dbReference type="Pfam" id="PF00013">
    <property type="entry name" value="KH_1"/>
    <property type="match status" value="1"/>
</dbReference>
<keyword evidence="3 9" id="KW-0963">Cytoplasm</keyword>
<dbReference type="InterPro" id="IPR036456">
    <property type="entry name" value="PNPase_PH_RNA-bd_sf"/>
</dbReference>
<comment type="subcellular location">
    <subcellularLocation>
        <location evidence="1 9">Cytoplasm</location>
    </subcellularLocation>
</comment>
<evidence type="ECO:0000256" key="3">
    <source>
        <dbReference type="ARBA" id="ARBA00022490"/>
    </source>
</evidence>
<dbReference type="PROSITE" id="PS50126">
    <property type="entry name" value="S1"/>
    <property type="match status" value="1"/>
</dbReference>
<proteinExistence type="inferred from homology"/>
<dbReference type="GO" id="GO:0006402">
    <property type="term" value="P:mRNA catabolic process"/>
    <property type="evidence" value="ECO:0007669"/>
    <property type="project" value="UniProtKB-UniRule"/>
</dbReference>
<dbReference type="CDD" id="cd02393">
    <property type="entry name" value="KH-I_PNPase"/>
    <property type="match status" value="1"/>
</dbReference>
<reference evidence="12" key="1">
    <citation type="submission" date="2018-11" db="EMBL/GenBank/DDBJ databases">
        <title>Complete genome sequence of Paenibacillus sp. ML311-T8.</title>
        <authorList>
            <person name="Nam Y.-D."/>
            <person name="Kang J."/>
            <person name="Chung W.-H."/>
            <person name="Park Y.S."/>
        </authorList>
    </citation>
    <scope>NUCLEOTIDE SEQUENCE [LARGE SCALE GENOMIC DNA]</scope>
    <source>
        <strain evidence="12">ML311-T8</strain>
    </source>
</reference>
<dbReference type="SUPFAM" id="SSF54791">
    <property type="entry name" value="Eukaryotic type KH-domain (KH-domain type I)"/>
    <property type="match status" value="1"/>
</dbReference>
<dbReference type="InterPro" id="IPR015847">
    <property type="entry name" value="ExoRNase_PH_dom2"/>
</dbReference>
<dbReference type="HAMAP" id="MF_01595">
    <property type="entry name" value="PNPase"/>
    <property type="match status" value="1"/>
</dbReference>
<gene>
    <name evidence="9 11" type="primary">pnp</name>
    <name evidence="11" type="ORF">EHS13_16015</name>
</gene>
<dbReference type="KEGG" id="ppsc:EHS13_16015"/>
<dbReference type="Gene3D" id="3.30.1370.10">
    <property type="entry name" value="K Homology domain, type 1"/>
    <property type="match status" value="1"/>
</dbReference>
<keyword evidence="5 9" id="KW-0548">Nucleotidyltransferase</keyword>
<comment type="similarity">
    <text evidence="2 9">Belongs to the polyribonucleotide nucleotidyltransferase family.</text>
</comment>
<dbReference type="CDD" id="cd11363">
    <property type="entry name" value="RNase_PH_PNPase_1"/>
    <property type="match status" value="1"/>
</dbReference>
<evidence type="ECO:0000313" key="11">
    <source>
        <dbReference type="EMBL" id="QGQ96277.1"/>
    </source>
</evidence>
<dbReference type="InterPro" id="IPR004087">
    <property type="entry name" value="KH_dom"/>
</dbReference>
<organism evidence="11 12">
    <name type="scientific">Paenibacillus psychroresistens</name>
    <dbReference type="NCBI Taxonomy" id="1778678"/>
    <lineage>
        <taxon>Bacteria</taxon>
        <taxon>Bacillati</taxon>
        <taxon>Bacillota</taxon>
        <taxon>Bacilli</taxon>
        <taxon>Bacillales</taxon>
        <taxon>Paenibacillaceae</taxon>
        <taxon>Paenibacillus</taxon>
    </lineage>
</organism>
<dbReference type="SUPFAM" id="SSF46915">
    <property type="entry name" value="Polynucleotide phosphorylase/guanosine pentaphosphate synthase (PNPase/GPSI), domain 3"/>
    <property type="match status" value="1"/>
</dbReference>
<dbReference type="InterPro" id="IPR003029">
    <property type="entry name" value="S1_domain"/>
</dbReference>
<evidence type="ECO:0000256" key="9">
    <source>
        <dbReference type="HAMAP-Rule" id="MF_01595"/>
    </source>
</evidence>
<dbReference type="GO" id="GO:0005829">
    <property type="term" value="C:cytosol"/>
    <property type="evidence" value="ECO:0007669"/>
    <property type="project" value="UniProtKB-ARBA"/>
</dbReference>
<dbReference type="FunFam" id="3.30.1370.10:FF:000001">
    <property type="entry name" value="Polyribonucleotide nucleotidyltransferase"/>
    <property type="match status" value="1"/>
</dbReference>
<dbReference type="Pfam" id="PF00575">
    <property type="entry name" value="S1"/>
    <property type="match status" value="1"/>
</dbReference>
<feature type="domain" description="S1 motif" evidence="10">
    <location>
        <begin position="621"/>
        <end position="689"/>
    </location>
</feature>
<dbReference type="InterPro" id="IPR020568">
    <property type="entry name" value="Ribosomal_Su5_D2-typ_SF"/>
</dbReference>
<evidence type="ECO:0000256" key="1">
    <source>
        <dbReference type="ARBA" id="ARBA00004496"/>
    </source>
</evidence>
<protein>
    <recommendedName>
        <fullName evidence="9">Polyribonucleotide nucleotidyltransferase</fullName>
        <ecNumber evidence="9">2.7.7.8</ecNumber>
    </recommendedName>
    <alternativeName>
        <fullName evidence="9">Polynucleotide phosphorylase</fullName>
        <shortName evidence="9">PNPase</shortName>
    </alternativeName>
</protein>